<keyword evidence="1" id="KW-0812">Transmembrane</keyword>
<keyword evidence="1" id="KW-0472">Membrane</keyword>
<reference evidence="2 4" key="2">
    <citation type="journal article" date="2013" name="Nature">
        <title>Insights into bilaterian evolution from three spiralian genomes.</title>
        <authorList>
            <person name="Simakov O."/>
            <person name="Marletaz F."/>
            <person name="Cho S.J."/>
            <person name="Edsinger-Gonzales E."/>
            <person name="Havlak P."/>
            <person name="Hellsten U."/>
            <person name="Kuo D.H."/>
            <person name="Larsson T."/>
            <person name="Lv J."/>
            <person name="Arendt D."/>
            <person name="Savage R."/>
            <person name="Osoegawa K."/>
            <person name="de Jong P."/>
            <person name="Grimwood J."/>
            <person name="Chapman J.A."/>
            <person name="Shapiro H."/>
            <person name="Aerts A."/>
            <person name="Otillar R.P."/>
            <person name="Terry A.Y."/>
            <person name="Boore J.L."/>
            <person name="Grigoriev I.V."/>
            <person name="Lindberg D.R."/>
            <person name="Seaver E.C."/>
            <person name="Weisblat D.A."/>
            <person name="Putnam N.H."/>
            <person name="Rokhsar D.S."/>
        </authorList>
    </citation>
    <scope>NUCLEOTIDE SEQUENCE</scope>
    <source>
        <strain evidence="2 4">I ESC-2004</strain>
    </source>
</reference>
<dbReference type="Proteomes" id="UP000014760">
    <property type="component" value="Unassembled WGS sequence"/>
</dbReference>
<reference evidence="4" key="1">
    <citation type="submission" date="2012-12" db="EMBL/GenBank/DDBJ databases">
        <authorList>
            <person name="Hellsten U."/>
            <person name="Grimwood J."/>
            <person name="Chapman J.A."/>
            <person name="Shapiro H."/>
            <person name="Aerts A."/>
            <person name="Otillar R.P."/>
            <person name="Terry A.Y."/>
            <person name="Boore J.L."/>
            <person name="Simakov O."/>
            <person name="Marletaz F."/>
            <person name="Cho S.-J."/>
            <person name="Edsinger-Gonzales E."/>
            <person name="Havlak P."/>
            <person name="Kuo D.-H."/>
            <person name="Larsson T."/>
            <person name="Lv J."/>
            <person name="Arendt D."/>
            <person name="Savage R."/>
            <person name="Osoegawa K."/>
            <person name="de Jong P."/>
            <person name="Lindberg D.R."/>
            <person name="Seaver E.C."/>
            <person name="Weisblat D.A."/>
            <person name="Putnam N.H."/>
            <person name="Grigoriev I.V."/>
            <person name="Rokhsar D.S."/>
        </authorList>
    </citation>
    <scope>NUCLEOTIDE SEQUENCE</scope>
    <source>
        <strain evidence="4">I ESC-2004</strain>
    </source>
</reference>
<evidence type="ECO:0000313" key="2">
    <source>
        <dbReference type="EMBL" id="ELU17723.1"/>
    </source>
</evidence>
<keyword evidence="4" id="KW-1185">Reference proteome</keyword>
<dbReference type="EMBL" id="AMQN01003996">
    <property type="status" value="NOT_ANNOTATED_CDS"/>
    <property type="molecule type" value="Genomic_DNA"/>
</dbReference>
<organism evidence="2">
    <name type="scientific">Capitella teleta</name>
    <name type="common">Polychaete worm</name>
    <dbReference type="NCBI Taxonomy" id="283909"/>
    <lineage>
        <taxon>Eukaryota</taxon>
        <taxon>Metazoa</taxon>
        <taxon>Spiralia</taxon>
        <taxon>Lophotrochozoa</taxon>
        <taxon>Annelida</taxon>
        <taxon>Polychaeta</taxon>
        <taxon>Sedentaria</taxon>
        <taxon>Scolecida</taxon>
        <taxon>Capitellidae</taxon>
        <taxon>Capitella</taxon>
    </lineage>
</organism>
<accession>R7VFW1</accession>
<sequence length="269" mass="30269">MAETTVRSSFPLAYTVDSFEDIDADVCRAYVNKDDFRLEQLSTSGSAMDVDMFICINHAYHAFVLCASRNRLSDFHKSLLYDEAIESLESVSEIPSYLLVHHFELRYKSAEQRMYKISAKMSLFCDIEKNVKKFYYIGHYEGINSKAMQIAACKAAPKKYSVLLHDCLEFAKVFCVECLAYCQNYKAIEAQVDKQLQGITITDKKVEALSRQVPSFGMAGNSLLGAVDASHFMSSGNKTKIVAVIVGMFLLLIYPVIVCVIVVQFWCPG</sequence>
<evidence type="ECO:0000256" key="1">
    <source>
        <dbReference type="SAM" id="Phobius"/>
    </source>
</evidence>
<keyword evidence="1" id="KW-1133">Transmembrane helix</keyword>
<protein>
    <submittedName>
        <fullName evidence="2 3">Uncharacterized protein</fullName>
    </submittedName>
</protein>
<proteinExistence type="predicted"/>
<name>R7VFW1_CAPTE</name>
<reference evidence="3" key="3">
    <citation type="submission" date="2015-06" db="UniProtKB">
        <authorList>
            <consortium name="EnsemblMetazoa"/>
        </authorList>
    </citation>
    <scope>IDENTIFICATION</scope>
</reference>
<dbReference type="EMBL" id="KB292365">
    <property type="protein sequence ID" value="ELU17723.1"/>
    <property type="molecule type" value="Genomic_DNA"/>
</dbReference>
<evidence type="ECO:0000313" key="3">
    <source>
        <dbReference type="EnsemblMetazoa" id="CapteP217866"/>
    </source>
</evidence>
<dbReference type="HOGENOM" id="CLU_1039326_0_0_1"/>
<dbReference type="AlphaFoldDB" id="R7VFW1"/>
<feature type="transmembrane region" description="Helical" evidence="1">
    <location>
        <begin position="241"/>
        <end position="266"/>
    </location>
</feature>
<dbReference type="EnsemblMetazoa" id="CapteT217866">
    <property type="protein sequence ID" value="CapteP217866"/>
    <property type="gene ID" value="CapteG217866"/>
</dbReference>
<dbReference type="OMA" id="TELCFES"/>
<gene>
    <name evidence="2" type="ORF">CAPTEDRAFT_217866</name>
</gene>
<evidence type="ECO:0000313" key="4">
    <source>
        <dbReference type="Proteomes" id="UP000014760"/>
    </source>
</evidence>
<dbReference type="OrthoDB" id="5964095at2759"/>